<dbReference type="InterPro" id="IPR032781">
    <property type="entry name" value="ABC_tran_Xtn"/>
</dbReference>
<dbReference type="FunFam" id="3.40.50.300:FF:000011">
    <property type="entry name" value="Putative ABC transporter ATP-binding component"/>
    <property type="match status" value="1"/>
</dbReference>
<organism evidence="6">
    <name type="scientific">hydrothermal vent metagenome</name>
    <dbReference type="NCBI Taxonomy" id="652676"/>
    <lineage>
        <taxon>unclassified sequences</taxon>
        <taxon>metagenomes</taxon>
        <taxon>ecological metagenomes</taxon>
    </lineage>
</organism>
<dbReference type="PANTHER" id="PTHR42855">
    <property type="entry name" value="ABC TRANSPORTER ATP-BINDING SUBUNIT"/>
    <property type="match status" value="1"/>
</dbReference>
<dbReference type="PROSITE" id="PS50893">
    <property type="entry name" value="ABC_TRANSPORTER_2"/>
    <property type="match status" value="2"/>
</dbReference>
<evidence type="ECO:0000256" key="3">
    <source>
        <dbReference type="ARBA" id="ARBA00022840"/>
    </source>
</evidence>
<accession>A0A3B1D3S4</accession>
<feature type="domain" description="ABC transporter" evidence="5">
    <location>
        <begin position="2"/>
        <end position="258"/>
    </location>
</feature>
<dbReference type="InterPro" id="IPR003439">
    <property type="entry name" value="ABC_transporter-like_ATP-bd"/>
</dbReference>
<evidence type="ECO:0000259" key="5">
    <source>
        <dbReference type="PROSITE" id="PS50893"/>
    </source>
</evidence>
<evidence type="ECO:0000256" key="4">
    <source>
        <dbReference type="SAM" id="Coils"/>
    </source>
</evidence>
<dbReference type="Pfam" id="PF12848">
    <property type="entry name" value="ABC_tran_Xtn"/>
    <property type="match status" value="1"/>
</dbReference>
<protein>
    <submittedName>
        <fullName evidence="6">Bis-ABC ATPase YheS</fullName>
    </submittedName>
</protein>
<evidence type="ECO:0000256" key="1">
    <source>
        <dbReference type="ARBA" id="ARBA00022737"/>
    </source>
</evidence>
<dbReference type="InterPro" id="IPR032524">
    <property type="entry name" value="ABC_tran_C"/>
</dbReference>
<dbReference type="FunFam" id="3.40.50.300:FF:000309">
    <property type="entry name" value="ABC transporter ATP-binding protein"/>
    <property type="match status" value="1"/>
</dbReference>
<dbReference type="CDD" id="cd03221">
    <property type="entry name" value="ABCF_EF-3"/>
    <property type="match status" value="2"/>
</dbReference>
<keyword evidence="3" id="KW-0067">ATP-binding</keyword>
<proteinExistence type="predicted"/>
<keyword evidence="1" id="KW-0677">Repeat</keyword>
<dbReference type="GO" id="GO:0003676">
    <property type="term" value="F:nucleic acid binding"/>
    <property type="evidence" value="ECO:0007669"/>
    <property type="project" value="UniProtKB-ARBA"/>
</dbReference>
<dbReference type="SUPFAM" id="SSF52540">
    <property type="entry name" value="P-loop containing nucleoside triphosphate hydrolases"/>
    <property type="match status" value="2"/>
</dbReference>
<dbReference type="InterPro" id="IPR051309">
    <property type="entry name" value="ABCF_ATPase"/>
</dbReference>
<feature type="domain" description="ABC transporter" evidence="5">
    <location>
        <begin position="326"/>
        <end position="540"/>
    </location>
</feature>
<keyword evidence="2" id="KW-0547">Nucleotide-binding</keyword>
<dbReference type="GO" id="GO:0005524">
    <property type="term" value="F:ATP binding"/>
    <property type="evidence" value="ECO:0007669"/>
    <property type="project" value="UniProtKB-KW"/>
</dbReference>
<dbReference type="PROSITE" id="PS00211">
    <property type="entry name" value="ABC_TRANSPORTER_1"/>
    <property type="match status" value="2"/>
</dbReference>
<sequence>MISLFKVSKRYGERALFSEVSFQVLPKDRVALIGPNGAGKTTLLDIVARKLSPDTGEVIQSKSMRTGYLTQEVAQLKGRSILEEVCSGSTEIEGIRKRMWQTEKQIEACQNQDQKSVLGLQYAAQQSEFEGLDGYGLEARAEKILAGLGFQNKDIRSKTEQLSGGWLMRVALSKLLVSQPDIILLDEPTNHLDLASLIWLEAFLKDYPGGILMISHDRAFINALVNRVFEIERGKVTFYTGNYDRYEKAKIETAAITQATFENQQKKIEQTERFIERFKAKATKAKQAQSRVKQLEKMDRIAPLEAEGKKVKFSFPQPERCAKSVISLNMVSKSYGSKKVFQNLNLTLERGQKLALVGPNGAGKSTLIKILAGAIDIEQGGRKLGGQVQIAYYGQHQLETLNAKHSVLEEISTAAPEGTPTFLRSMLGAFLFRGDDVFKKISVLSGGEKSRLALAKLLVRPANLILLDEPTNHLDIPSCDVLCDVLKAYTGTLCLITHDRYFMHQVANTIIEVDQGTVTPYVGDYAYYLYKKEQDKEDITPKIPSKNSSDKQIDKEERRLAAEIRNKNYRIRKPLKQKIDKIEKTLEIKTVEYEKCVTLLSDPKIYEEKDRFQEIMTRHNQLKKEIDTDTEQWETLSIEYEGLLSDSD</sequence>
<dbReference type="AlphaFoldDB" id="A0A3B1D3S4"/>
<dbReference type="InterPro" id="IPR003593">
    <property type="entry name" value="AAA+_ATPase"/>
</dbReference>
<evidence type="ECO:0000313" key="6">
    <source>
        <dbReference type="EMBL" id="VAX29650.1"/>
    </source>
</evidence>
<dbReference type="SMART" id="SM00382">
    <property type="entry name" value="AAA"/>
    <property type="match status" value="2"/>
</dbReference>
<dbReference type="InterPro" id="IPR017871">
    <property type="entry name" value="ABC_transporter-like_CS"/>
</dbReference>
<dbReference type="GO" id="GO:0016887">
    <property type="term" value="F:ATP hydrolysis activity"/>
    <property type="evidence" value="ECO:0007669"/>
    <property type="project" value="InterPro"/>
</dbReference>
<dbReference type="Gene3D" id="3.40.50.300">
    <property type="entry name" value="P-loop containing nucleotide triphosphate hydrolases"/>
    <property type="match status" value="2"/>
</dbReference>
<keyword evidence="4" id="KW-0175">Coiled coil</keyword>
<dbReference type="PANTHER" id="PTHR42855:SF2">
    <property type="entry name" value="DRUG RESISTANCE ABC TRANSPORTER,ATP-BINDING PROTEIN"/>
    <property type="match status" value="1"/>
</dbReference>
<dbReference type="Pfam" id="PF00005">
    <property type="entry name" value="ABC_tran"/>
    <property type="match status" value="2"/>
</dbReference>
<gene>
    <name evidence="6" type="ORF">MNBD_NITROSPIRAE01-864</name>
</gene>
<evidence type="ECO:0000256" key="2">
    <source>
        <dbReference type="ARBA" id="ARBA00022741"/>
    </source>
</evidence>
<dbReference type="InterPro" id="IPR027417">
    <property type="entry name" value="P-loop_NTPase"/>
</dbReference>
<dbReference type="EMBL" id="UOGF01000054">
    <property type="protein sequence ID" value="VAX29650.1"/>
    <property type="molecule type" value="Genomic_DNA"/>
</dbReference>
<dbReference type="Pfam" id="PF16326">
    <property type="entry name" value="ABC_tran_CTD"/>
    <property type="match status" value="1"/>
</dbReference>
<name>A0A3B1D3S4_9ZZZZ</name>
<reference evidence="6" key="1">
    <citation type="submission" date="2018-06" db="EMBL/GenBank/DDBJ databases">
        <authorList>
            <person name="Zhirakovskaya E."/>
        </authorList>
    </citation>
    <scope>NUCLEOTIDE SEQUENCE</scope>
</reference>
<feature type="coiled-coil region" evidence="4">
    <location>
        <begin position="261"/>
        <end position="298"/>
    </location>
</feature>